<feature type="domain" description="Histidine kinase" evidence="9">
    <location>
        <begin position="796"/>
        <end position="1006"/>
    </location>
</feature>
<dbReference type="SUPFAM" id="SSF52172">
    <property type="entry name" value="CheY-like"/>
    <property type="match status" value="1"/>
</dbReference>
<dbReference type="Pfam" id="PF07494">
    <property type="entry name" value="Reg_prop"/>
    <property type="match status" value="7"/>
</dbReference>
<name>A0A9X2P270_9BACE</name>
<dbReference type="Gene3D" id="2.60.40.10">
    <property type="entry name" value="Immunoglobulins"/>
    <property type="match status" value="1"/>
</dbReference>
<evidence type="ECO:0000313" key="12">
    <source>
        <dbReference type="Proteomes" id="UP001143810"/>
    </source>
</evidence>
<dbReference type="PROSITE" id="PS50109">
    <property type="entry name" value="HIS_KIN"/>
    <property type="match status" value="1"/>
</dbReference>
<gene>
    <name evidence="11" type="ORF">M1B78_17805</name>
</gene>
<dbReference type="InterPro" id="IPR004358">
    <property type="entry name" value="Sig_transdc_His_kin-like_C"/>
</dbReference>
<evidence type="ECO:0000256" key="6">
    <source>
        <dbReference type="PROSITE-ProRule" id="PRU00169"/>
    </source>
</evidence>
<evidence type="ECO:0000256" key="3">
    <source>
        <dbReference type="ARBA" id="ARBA00022553"/>
    </source>
</evidence>
<keyword evidence="5" id="KW-0804">Transcription</keyword>
<dbReference type="Gene3D" id="3.40.50.2300">
    <property type="match status" value="1"/>
</dbReference>
<evidence type="ECO:0000256" key="1">
    <source>
        <dbReference type="ARBA" id="ARBA00000085"/>
    </source>
</evidence>
<dbReference type="PANTHER" id="PTHR43547">
    <property type="entry name" value="TWO-COMPONENT HISTIDINE KINASE"/>
    <property type="match status" value="1"/>
</dbReference>
<dbReference type="InterPro" id="IPR005467">
    <property type="entry name" value="His_kinase_dom"/>
</dbReference>
<evidence type="ECO:0000259" key="8">
    <source>
        <dbReference type="PROSITE" id="PS01124"/>
    </source>
</evidence>
<dbReference type="GO" id="GO:0043565">
    <property type="term" value="F:sequence-specific DNA binding"/>
    <property type="evidence" value="ECO:0007669"/>
    <property type="project" value="InterPro"/>
</dbReference>
<dbReference type="Pfam" id="PF12833">
    <property type="entry name" value="HTH_18"/>
    <property type="match status" value="1"/>
</dbReference>
<dbReference type="SMART" id="SM00388">
    <property type="entry name" value="HisKA"/>
    <property type="match status" value="1"/>
</dbReference>
<keyword evidence="7" id="KW-0812">Transmembrane</keyword>
<dbReference type="SMART" id="SM00342">
    <property type="entry name" value="HTH_ARAC"/>
    <property type="match status" value="1"/>
</dbReference>
<dbReference type="InterPro" id="IPR001789">
    <property type="entry name" value="Sig_transdc_resp-reg_receiver"/>
</dbReference>
<sequence>MVYAILQDRQGFMWFGTQNGLNRYDGNSFKVYKRNISDEKGLKSDAIFSLAEDTDGILWIGTDMGVFLYNPVFDSCTNLSMKTEKGLSITGTVRAIVRDKEGNMWLGGSEKGIFCVTPQKEIRFYPLNHYLEKGQGIRSFCFDMDGNLWIATYQQGILKLNISTGETSQILISDMDKNTSGNDVNHLCILDSETLLVSTVSHGLLKLNLRNKEFTELLAKDENGKPLFVRYVCIDKNAHLWIGTENGLYIYSTQTGCVEHFQHIFNDSYSLSDNAIHFIYQDKEGGMWLGTFFGGVNYFAESYARFEKYYPITGSHSISGKSISEFCEDEKGNVWIGTEDGGLNCFNPLNRTFTQGYLSADNIHALLCDKDNLWIGSFSEGLFVLNLKDKRIKNYRSALSEETLSDDNIYSIYKDYTGIIWVGTMTGLHRYVPETDNFVRVCENNIFSQVNDILEDFDGILWFATLGQGLFSYDRKQDKWEHHPTVVKTDATRGKMAICLLEDQRHHLWIGTEGAGMIRYDKQSRSFTNHFSTNEGLPNNVIYQLQEDTNGYIWGSTNKGLFRLELPMGKVKTYTHADGLLGDQFNYKSGFVSKSGKMYFGGVKGFIAFEADKLESSLMPPNVVFNSFQVNNVEVPMGGENALLECSIAYTKSITLPHDQSIFSIGFAALNYASPQEMQYAYRLEGWDQEWIYVGQTHQATYSNLPSGEYTFCVKATNSNGTSNETVACMKIRILPPFYLTVWAYIAYAILIVLIVFYAIRSYITRLQRRSAKAIELLQRKKEKELYNAKINFFTNITHEIRTPLSLIKAPLEEVIKEVKVSDSCYENLSIIQRNTNRLLKLVNELLDFRKAEAKDLQLNFTHTDVTAIIRDTIGRFTPAAKLQNIVFQEDISIERLMVDIDAEMLTKILSNLFSNALKHAASFIKVCLESGADNFNLTIINDGDHIPPEQTERIFEPFVKLDENSTGTGIGLPLTRTLIEAHKGQIFVDTNNRNVAFVIILPIRQEISITLKEDNKETVKEEQEKPADTIILPNSEHKNVVLSVEDNQEFQDFMSNQLKENYLILKASNGVDALRILGEQNIDLIISDVMMPVMDGMALCKEIKENLRYSHIPIILLTARTDLQTQLDGLKIGADEYITKPYSIDYLKARIENLLENRKKIRESYKHSPESTIEVIAHSKADEDFLNKLVETIHAHLDEVNLDVDALALMMNMSRATLYRKVKSISELTPNDFIRLIRLKKAAELLRNKEYRINEIAFIVGFNSSSYFSKCFYKQFGVLPKDFERSK</sequence>
<evidence type="ECO:0000256" key="2">
    <source>
        <dbReference type="ARBA" id="ARBA00012438"/>
    </source>
</evidence>
<dbReference type="InterPro" id="IPR011123">
    <property type="entry name" value="Y_Y_Y"/>
</dbReference>
<dbReference type="SMART" id="SM00387">
    <property type="entry name" value="HATPase_c"/>
    <property type="match status" value="1"/>
</dbReference>
<dbReference type="SMART" id="SM00448">
    <property type="entry name" value="REC"/>
    <property type="match status" value="1"/>
</dbReference>
<keyword evidence="4" id="KW-0805">Transcription regulation</keyword>
<dbReference type="FunFam" id="2.60.40.10:FF:000791">
    <property type="entry name" value="Two-component system sensor histidine kinase/response regulator"/>
    <property type="match status" value="1"/>
</dbReference>
<dbReference type="SUPFAM" id="SSF55874">
    <property type="entry name" value="ATPase domain of HSP90 chaperone/DNA topoisomerase II/histidine kinase"/>
    <property type="match status" value="1"/>
</dbReference>
<dbReference type="InterPro" id="IPR003594">
    <property type="entry name" value="HATPase_dom"/>
</dbReference>
<dbReference type="EC" id="2.7.13.3" evidence="2"/>
<feature type="domain" description="HTH araC/xylS-type" evidence="8">
    <location>
        <begin position="1188"/>
        <end position="1287"/>
    </location>
</feature>
<keyword evidence="3 6" id="KW-0597">Phosphoprotein</keyword>
<accession>A0A9X2P270</accession>
<evidence type="ECO:0000313" key="11">
    <source>
        <dbReference type="EMBL" id="MCR6509953.1"/>
    </source>
</evidence>
<dbReference type="Gene3D" id="2.130.10.10">
    <property type="entry name" value="YVTN repeat-like/Quinoprotein amine dehydrogenase"/>
    <property type="match status" value="2"/>
</dbReference>
<dbReference type="Pfam" id="PF00512">
    <property type="entry name" value="HisKA"/>
    <property type="match status" value="1"/>
</dbReference>
<dbReference type="InterPro" id="IPR036890">
    <property type="entry name" value="HATPase_C_sf"/>
</dbReference>
<dbReference type="InterPro" id="IPR018060">
    <property type="entry name" value="HTH_AraC"/>
</dbReference>
<keyword evidence="7" id="KW-1133">Transmembrane helix</keyword>
<dbReference type="FunFam" id="3.40.50.2300:FF:000138">
    <property type="entry name" value="Two-component system sensor histidine kinase/response regulator"/>
    <property type="match status" value="1"/>
</dbReference>
<dbReference type="InterPro" id="IPR015943">
    <property type="entry name" value="WD40/YVTN_repeat-like_dom_sf"/>
</dbReference>
<reference evidence="11" key="2">
    <citation type="submission" date="2022-04" db="EMBL/GenBank/DDBJ databases">
        <authorList>
            <person name="Fokt H."/>
            <person name="Baines J."/>
        </authorList>
    </citation>
    <scope>NUCLEOTIDE SEQUENCE</scope>
    <source>
        <strain evidence="11">KH569_7</strain>
    </source>
</reference>
<dbReference type="Pfam" id="PF07495">
    <property type="entry name" value="Y_Y_Y"/>
    <property type="match status" value="1"/>
</dbReference>
<dbReference type="PROSITE" id="PS01124">
    <property type="entry name" value="HTH_ARAC_FAMILY_2"/>
    <property type="match status" value="1"/>
</dbReference>
<dbReference type="GO" id="GO:0003700">
    <property type="term" value="F:DNA-binding transcription factor activity"/>
    <property type="evidence" value="ECO:0007669"/>
    <property type="project" value="InterPro"/>
</dbReference>
<dbReference type="InterPro" id="IPR011110">
    <property type="entry name" value="Reg_prop"/>
</dbReference>
<dbReference type="SUPFAM" id="SSF63829">
    <property type="entry name" value="Calcium-dependent phosphotriesterase"/>
    <property type="match status" value="1"/>
</dbReference>
<dbReference type="SUPFAM" id="SSF46689">
    <property type="entry name" value="Homeodomain-like"/>
    <property type="match status" value="1"/>
</dbReference>
<feature type="domain" description="Response regulatory" evidence="10">
    <location>
        <begin position="1041"/>
        <end position="1156"/>
    </location>
</feature>
<comment type="catalytic activity">
    <reaction evidence="1">
        <text>ATP + protein L-histidine = ADP + protein N-phospho-L-histidine.</text>
        <dbReference type="EC" id="2.7.13.3"/>
    </reaction>
</comment>
<dbReference type="Proteomes" id="UP001143810">
    <property type="component" value="Unassembled WGS sequence"/>
</dbReference>
<organism evidence="11 12">
    <name type="scientific">Bacteroides muris</name>
    <name type="common">ex Fokt et al. 2023</name>
    <dbReference type="NCBI Taxonomy" id="2937417"/>
    <lineage>
        <taxon>Bacteria</taxon>
        <taxon>Pseudomonadati</taxon>
        <taxon>Bacteroidota</taxon>
        <taxon>Bacteroidia</taxon>
        <taxon>Bacteroidales</taxon>
        <taxon>Bacteroidaceae</taxon>
        <taxon>Bacteroides</taxon>
    </lineage>
</organism>
<dbReference type="PROSITE" id="PS50110">
    <property type="entry name" value="RESPONSE_REGULATORY"/>
    <property type="match status" value="1"/>
</dbReference>
<dbReference type="CDD" id="cd00082">
    <property type="entry name" value="HisKA"/>
    <property type="match status" value="1"/>
</dbReference>
<proteinExistence type="predicted"/>
<evidence type="ECO:0000259" key="10">
    <source>
        <dbReference type="PROSITE" id="PS50110"/>
    </source>
</evidence>
<dbReference type="FunFam" id="1.10.287.130:FF:000045">
    <property type="entry name" value="Two-component system sensor histidine kinase/response regulator"/>
    <property type="match status" value="1"/>
</dbReference>
<dbReference type="PANTHER" id="PTHR43547:SF2">
    <property type="entry name" value="HYBRID SIGNAL TRANSDUCTION HISTIDINE KINASE C"/>
    <property type="match status" value="1"/>
</dbReference>
<dbReference type="InterPro" id="IPR011006">
    <property type="entry name" value="CheY-like_superfamily"/>
</dbReference>
<comment type="caution">
    <text evidence="11">The sequence shown here is derived from an EMBL/GenBank/DDBJ whole genome shotgun (WGS) entry which is preliminary data.</text>
</comment>
<dbReference type="Pfam" id="PF00072">
    <property type="entry name" value="Response_reg"/>
    <property type="match status" value="1"/>
</dbReference>
<reference evidence="11" key="1">
    <citation type="journal article" date="2022" name="Arch. Microbiol.">
        <title>Bacteroides muris sp. nov. isolated from the cecum of wild-derived house mice.</title>
        <authorList>
            <person name="Fokt H."/>
            <person name="Unni R."/>
            <person name="Repnik U."/>
            <person name="Schmitz R.A."/>
            <person name="Bramkamp M."/>
            <person name="Baines J.F."/>
            <person name="Unterweger D."/>
        </authorList>
    </citation>
    <scope>NUCLEOTIDE SEQUENCE</scope>
    <source>
        <strain evidence="11">KH569_7</strain>
    </source>
</reference>
<dbReference type="SUPFAM" id="SSF47384">
    <property type="entry name" value="Homodimeric domain of signal transducing histidine kinase"/>
    <property type="match status" value="1"/>
</dbReference>
<dbReference type="CDD" id="cd17574">
    <property type="entry name" value="REC_OmpR"/>
    <property type="match status" value="1"/>
</dbReference>
<dbReference type="GO" id="GO:0000155">
    <property type="term" value="F:phosphorelay sensor kinase activity"/>
    <property type="evidence" value="ECO:0007669"/>
    <property type="project" value="InterPro"/>
</dbReference>
<dbReference type="InterPro" id="IPR009057">
    <property type="entry name" value="Homeodomain-like_sf"/>
</dbReference>
<dbReference type="Pfam" id="PF02518">
    <property type="entry name" value="HATPase_c"/>
    <property type="match status" value="1"/>
</dbReference>
<dbReference type="InterPro" id="IPR003661">
    <property type="entry name" value="HisK_dim/P_dom"/>
</dbReference>
<dbReference type="PRINTS" id="PR00344">
    <property type="entry name" value="BCTRLSENSOR"/>
</dbReference>
<evidence type="ECO:0000256" key="4">
    <source>
        <dbReference type="ARBA" id="ARBA00023015"/>
    </source>
</evidence>
<dbReference type="SUPFAM" id="SSF101898">
    <property type="entry name" value="NHL repeat"/>
    <property type="match status" value="1"/>
</dbReference>
<dbReference type="InterPro" id="IPR036097">
    <property type="entry name" value="HisK_dim/P_sf"/>
</dbReference>
<dbReference type="FunFam" id="1.10.10.60:FF:000284">
    <property type="entry name" value="Two-component system sensor histidine kinase/response regulator"/>
    <property type="match status" value="1"/>
</dbReference>
<dbReference type="Gene3D" id="1.10.10.60">
    <property type="entry name" value="Homeodomain-like"/>
    <property type="match status" value="1"/>
</dbReference>
<dbReference type="Gene3D" id="3.30.565.10">
    <property type="entry name" value="Histidine kinase-like ATPase, C-terminal domain"/>
    <property type="match status" value="1"/>
</dbReference>
<evidence type="ECO:0000256" key="7">
    <source>
        <dbReference type="SAM" id="Phobius"/>
    </source>
</evidence>
<evidence type="ECO:0000256" key="5">
    <source>
        <dbReference type="ARBA" id="ARBA00023163"/>
    </source>
</evidence>
<dbReference type="InterPro" id="IPR013783">
    <property type="entry name" value="Ig-like_fold"/>
</dbReference>
<keyword evidence="7" id="KW-0472">Membrane</keyword>
<dbReference type="Gene3D" id="1.10.287.130">
    <property type="match status" value="1"/>
</dbReference>
<feature type="transmembrane region" description="Helical" evidence="7">
    <location>
        <begin position="738"/>
        <end position="760"/>
    </location>
</feature>
<evidence type="ECO:0000259" key="9">
    <source>
        <dbReference type="PROSITE" id="PS50109"/>
    </source>
</evidence>
<feature type="modified residue" description="4-aspartylphosphate" evidence="6">
    <location>
        <position position="1089"/>
    </location>
</feature>
<protein>
    <recommendedName>
        <fullName evidence="2">histidine kinase</fullName>
        <ecNumber evidence="2">2.7.13.3</ecNumber>
    </recommendedName>
</protein>
<dbReference type="EMBL" id="JAMZEE010000073">
    <property type="protein sequence ID" value="MCR6509953.1"/>
    <property type="molecule type" value="Genomic_DNA"/>
</dbReference>